<reference evidence="1 2" key="1">
    <citation type="submission" date="2019-12" db="EMBL/GenBank/DDBJ databases">
        <title>Genomic-based taxomic classification of the family Erythrobacteraceae.</title>
        <authorList>
            <person name="Xu L."/>
        </authorList>
    </citation>
    <scope>NUCLEOTIDE SEQUENCE [LARGE SCALE GENOMIC DNA]</scope>
    <source>
        <strain evidence="1 2">JCM 17468</strain>
    </source>
</reference>
<dbReference type="Gene3D" id="1.10.8.930">
    <property type="entry name" value="Protein of unknown function DUF1465"/>
    <property type="match status" value="1"/>
</dbReference>
<dbReference type="OrthoDB" id="9799531at2"/>
<protein>
    <submittedName>
        <fullName evidence="1">DUF1465 family protein</fullName>
    </submittedName>
</protein>
<name>A0A844Y8B9_9SPHN</name>
<dbReference type="InterPro" id="IPR038301">
    <property type="entry name" value="AraC-like_sf"/>
</dbReference>
<evidence type="ECO:0000313" key="2">
    <source>
        <dbReference type="Proteomes" id="UP000430272"/>
    </source>
</evidence>
<dbReference type="InterPro" id="IPR010848">
    <property type="entry name" value="DUF1465"/>
</dbReference>
<organism evidence="1 2">
    <name type="scientific">Qipengyuania pelagi</name>
    <dbReference type="NCBI Taxonomy" id="994320"/>
    <lineage>
        <taxon>Bacteria</taxon>
        <taxon>Pseudomonadati</taxon>
        <taxon>Pseudomonadota</taxon>
        <taxon>Alphaproteobacteria</taxon>
        <taxon>Sphingomonadales</taxon>
        <taxon>Erythrobacteraceae</taxon>
        <taxon>Qipengyuania</taxon>
    </lineage>
</organism>
<dbReference type="Pfam" id="PF07323">
    <property type="entry name" value="DUF1465"/>
    <property type="match status" value="1"/>
</dbReference>
<accession>A0A844Y8B9</accession>
<gene>
    <name evidence="1" type="ORF">GRI47_09205</name>
</gene>
<evidence type="ECO:0000313" key="1">
    <source>
        <dbReference type="EMBL" id="MXO54181.1"/>
    </source>
</evidence>
<dbReference type="RefSeq" id="WP_160660950.1">
    <property type="nucleotide sequence ID" value="NZ_WTYD01000001.1"/>
</dbReference>
<proteinExistence type="predicted"/>
<dbReference type="EMBL" id="WTYD01000001">
    <property type="protein sequence ID" value="MXO54181.1"/>
    <property type="molecule type" value="Genomic_DNA"/>
</dbReference>
<dbReference type="Proteomes" id="UP000430272">
    <property type="component" value="Unassembled WGS sequence"/>
</dbReference>
<keyword evidence="2" id="KW-1185">Reference proteome</keyword>
<sequence length="152" mass="17325">MTISAGATRQIIEDVYHEALILADEVRAAFDSRTSRIPQDMDEGVKVALSVEGLRTTTRLMHLLAWLLNQRAYLDGELSDMQLRQHGALPSERPALPGMMRRLDPHTQDLIRQSLDLYKRVERLDRDWRARSETEQSPVGAMQGRLERAFAG</sequence>
<dbReference type="AlphaFoldDB" id="A0A844Y8B9"/>
<comment type="caution">
    <text evidence="1">The sequence shown here is derived from an EMBL/GenBank/DDBJ whole genome shotgun (WGS) entry which is preliminary data.</text>
</comment>